<accession>A0A6A6IEL6</accession>
<sequence>MSCLRRLDLAPLNSWVATCRVQNLRMGSSGLFVCFRFKHLFLVFSALMLVAFPYLLCFGRVATVGRWPFCVPSSGCRPGPDFDGEISWGHLFPFFQDLYYFWSYSSGLHPECFEFKEQDSTAVAVETHTWYICNAGVRPFDCLGLGVLRSDGQRSTSLVLSRERRKITQSVGRMCLSCSTLCSCSSSCLGVFILRTSIYAFGHAYY</sequence>
<dbReference type="GeneID" id="54575146"/>
<keyword evidence="1" id="KW-0472">Membrane</keyword>
<keyword evidence="3" id="KW-1185">Reference proteome</keyword>
<evidence type="ECO:0000313" key="2">
    <source>
        <dbReference type="EMBL" id="KAF2248647.1"/>
    </source>
</evidence>
<keyword evidence="1" id="KW-1133">Transmembrane helix</keyword>
<feature type="transmembrane region" description="Helical" evidence="1">
    <location>
        <begin position="39"/>
        <end position="58"/>
    </location>
</feature>
<gene>
    <name evidence="2" type="ORF">BU26DRAFT_303388</name>
</gene>
<evidence type="ECO:0000256" key="1">
    <source>
        <dbReference type="SAM" id="Phobius"/>
    </source>
</evidence>
<proteinExistence type="predicted"/>
<protein>
    <submittedName>
        <fullName evidence="2">Uncharacterized protein</fullName>
    </submittedName>
</protein>
<keyword evidence="1" id="KW-0812">Transmembrane</keyword>
<dbReference type="Proteomes" id="UP000800094">
    <property type="component" value="Unassembled WGS sequence"/>
</dbReference>
<name>A0A6A6IEL6_9PLEO</name>
<dbReference type="AlphaFoldDB" id="A0A6A6IEL6"/>
<dbReference type="RefSeq" id="XP_033683651.1">
    <property type="nucleotide sequence ID" value="XM_033821816.1"/>
</dbReference>
<evidence type="ECO:0000313" key="3">
    <source>
        <dbReference type="Proteomes" id="UP000800094"/>
    </source>
</evidence>
<reference evidence="2" key="1">
    <citation type="journal article" date="2020" name="Stud. Mycol.">
        <title>101 Dothideomycetes genomes: a test case for predicting lifestyles and emergence of pathogens.</title>
        <authorList>
            <person name="Haridas S."/>
            <person name="Albert R."/>
            <person name="Binder M."/>
            <person name="Bloem J."/>
            <person name="Labutti K."/>
            <person name="Salamov A."/>
            <person name="Andreopoulos B."/>
            <person name="Baker S."/>
            <person name="Barry K."/>
            <person name="Bills G."/>
            <person name="Bluhm B."/>
            <person name="Cannon C."/>
            <person name="Castanera R."/>
            <person name="Culley D."/>
            <person name="Daum C."/>
            <person name="Ezra D."/>
            <person name="Gonzalez J."/>
            <person name="Henrissat B."/>
            <person name="Kuo A."/>
            <person name="Liang C."/>
            <person name="Lipzen A."/>
            <person name="Lutzoni F."/>
            <person name="Magnuson J."/>
            <person name="Mondo S."/>
            <person name="Nolan M."/>
            <person name="Ohm R."/>
            <person name="Pangilinan J."/>
            <person name="Park H.-J."/>
            <person name="Ramirez L."/>
            <person name="Alfaro M."/>
            <person name="Sun H."/>
            <person name="Tritt A."/>
            <person name="Yoshinaga Y."/>
            <person name="Zwiers L.-H."/>
            <person name="Turgeon B."/>
            <person name="Goodwin S."/>
            <person name="Spatafora J."/>
            <person name="Crous P."/>
            <person name="Grigoriev I."/>
        </authorList>
    </citation>
    <scope>NUCLEOTIDE SEQUENCE</scope>
    <source>
        <strain evidence="2">CBS 122368</strain>
    </source>
</reference>
<organism evidence="2 3">
    <name type="scientific">Trematosphaeria pertusa</name>
    <dbReference type="NCBI Taxonomy" id="390896"/>
    <lineage>
        <taxon>Eukaryota</taxon>
        <taxon>Fungi</taxon>
        <taxon>Dikarya</taxon>
        <taxon>Ascomycota</taxon>
        <taxon>Pezizomycotina</taxon>
        <taxon>Dothideomycetes</taxon>
        <taxon>Pleosporomycetidae</taxon>
        <taxon>Pleosporales</taxon>
        <taxon>Massarineae</taxon>
        <taxon>Trematosphaeriaceae</taxon>
        <taxon>Trematosphaeria</taxon>
    </lineage>
</organism>
<dbReference type="EMBL" id="ML987195">
    <property type="protein sequence ID" value="KAF2248647.1"/>
    <property type="molecule type" value="Genomic_DNA"/>
</dbReference>